<dbReference type="InterPro" id="IPR009030">
    <property type="entry name" value="Growth_fac_rcpt_cys_sf"/>
</dbReference>
<dbReference type="SMART" id="SM00179">
    <property type="entry name" value="EGF_CA"/>
    <property type="match status" value="1"/>
</dbReference>
<dbReference type="GO" id="GO:0030855">
    <property type="term" value="P:epithelial cell differentiation"/>
    <property type="evidence" value="ECO:0007669"/>
    <property type="project" value="UniProtKB-ARBA"/>
</dbReference>
<comment type="similarity">
    <text evidence="1">Belongs to the CRELD family.</text>
</comment>
<dbReference type="Pfam" id="PF07645">
    <property type="entry name" value="EGF_CA"/>
    <property type="match status" value="1"/>
</dbReference>
<evidence type="ECO:0000256" key="6">
    <source>
        <dbReference type="PROSITE-ProRule" id="PRU00076"/>
    </source>
</evidence>
<feature type="chain" id="PRO_5022019375" description="EGF-like domain-containing protein" evidence="7">
    <location>
        <begin position="30"/>
        <end position="156"/>
    </location>
</feature>
<sequence>MEQTKMFTSKMLFLSAFTCFTLLLHQTSGQNCSDHCKTCGVPEINQCIQCHSGFILYDNLCVDVDECAEEVLACSGISFICVNTEGSFHCKCADGYAPKDGLCERVQSTVLCTLATLAAKGDMVFTSIFMGALAAGAGYWLSNKTERLLDGLLKNR</sequence>
<comment type="caution">
    <text evidence="6">Lacks conserved residue(s) required for the propagation of feature annotation.</text>
</comment>
<dbReference type="InterPro" id="IPR000742">
    <property type="entry name" value="EGF"/>
</dbReference>
<dbReference type="InterPro" id="IPR000152">
    <property type="entry name" value="EGF-type_Asp/Asn_hydroxyl_site"/>
</dbReference>
<organism evidence="9 10">
    <name type="scientific">Danionella cerebrum</name>
    <dbReference type="NCBI Taxonomy" id="2873325"/>
    <lineage>
        <taxon>Eukaryota</taxon>
        <taxon>Metazoa</taxon>
        <taxon>Chordata</taxon>
        <taxon>Craniata</taxon>
        <taxon>Vertebrata</taxon>
        <taxon>Euteleostomi</taxon>
        <taxon>Actinopterygii</taxon>
        <taxon>Neopterygii</taxon>
        <taxon>Teleostei</taxon>
        <taxon>Ostariophysi</taxon>
        <taxon>Cypriniformes</taxon>
        <taxon>Danionidae</taxon>
        <taxon>Danioninae</taxon>
        <taxon>Danionella</taxon>
    </lineage>
</organism>
<feature type="domain" description="EGF-like" evidence="8">
    <location>
        <begin position="63"/>
        <end position="104"/>
    </location>
</feature>
<evidence type="ECO:0000313" key="9">
    <source>
        <dbReference type="EMBL" id="TRY66709.1"/>
    </source>
</evidence>
<accession>A0A553NMN7</accession>
<dbReference type="AlphaFoldDB" id="A0A553NMN7"/>
<dbReference type="PROSITE" id="PS01187">
    <property type="entry name" value="EGF_CA"/>
    <property type="match status" value="1"/>
</dbReference>
<evidence type="ECO:0000256" key="3">
    <source>
        <dbReference type="ARBA" id="ARBA00022729"/>
    </source>
</evidence>
<dbReference type="InterPro" id="IPR006212">
    <property type="entry name" value="Furin_repeat"/>
</dbReference>
<protein>
    <recommendedName>
        <fullName evidence="8">EGF-like domain-containing protein</fullName>
    </recommendedName>
</protein>
<proteinExistence type="inferred from homology"/>
<dbReference type="InterPro" id="IPR018097">
    <property type="entry name" value="EGF_Ca-bd_CS"/>
</dbReference>
<dbReference type="CDD" id="cd00064">
    <property type="entry name" value="FU"/>
    <property type="match status" value="1"/>
</dbReference>
<dbReference type="EMBL" id="SRMA01026829">
    <property type="protein sequence ID" value="TRY66709.1"/>
    <property type="molecule type" value="Genomic_DNA"/>
</dbReference>
<keyword evidence="5" id="KW-1015">Disulfide bond</keyword>
<dbReference type="OrthoDB" id="10045365at2759"/>
<evidence type="ECO:0000256" key="4">
    <source>
        <dbReference type="ARBA" id="ARBA00022737"/>
    </source>
</evidence>
<dbReference type="Gene3D" id="2.10.25.10">
    <property type="entry name" value="Laminin"/>
    <property type="match status" value="1"/>
</dbReference>
<evidence type="ECO:0000313" key="10">
    <source>
        <dbReference type="Proteomes" id="UP000316079"/>
    </source>
</evidence>
<keyword evidence="2 6" id="KW-0245">EGF-like domain</keyword>
<evidence type="ECO:0000256" key="5">
    <source>
        <dbReference type="ARBA" id="ARBA00023157"/>
    </source>
</evidence>
<dbReference type="GO" id="GO:0005509">
    <property type="term" value="F:calcium ion binding"/>
    <property type="evidence" value="ECO:0007669"/>
    <property type="project" value="InterPro"/>
</dbReference>
<dbReference type="SMART" id="SM00181">
    <property type="entry name" value="EGF"/>
    <property type="match status" value="2"/>
</dbReference>
<dbReference type="FunFam" id="2.10.25.10:FF:000038">
    <property type="entry name" value="Fibrillin 2"/>
    <property type="match status" value="1"/>
</dbReference>
<dbReference type="Proteomes" id="UP000316079">
    <property type="component" value="Unassembled WGS sequence"/>
</dbReference>
<dbReference type="PROSITE" id="PS00010">
    <property type="entry name" value="ASX_HYDROXYL"/>
    <property type="match status" value="1"/>
</dbReference>
<gene>
    <name evidence="9" type="ORF">DNTS_011633</name>
</gene>
<comment type="caution">
    <text evidence="9">The sequence shown here is derived from an EMBL/GenBank/DDBJ whole genome shotgun (WGS) entry which is preliminary data.</text>
</comment>
<dbReference type="PROSITE" id="PS50026">
    <property type="entry name" value="EGF_3"/>
    <property type="match status" value="1"/>
</dbReference>
<dbReference type="STRING" id="623744.A0A553NMN7"/>
<evidence type="ECO:0000256" key="2">
    <source>
        <dbReference type="ARBA" id="ARBA00022536"/>
    </source>
</evidence>
<dbReference type="PROSITE" id="PS01186">
    <property type="entry name" value="EGF_2"/>
    <property type="match status" value="1"/>
</dbReference>
<dbReference type="InterPro" id="IPR001881">
    <property type="entry name" value="EGF-like_Ca-bd_dom"/>
</dbReference>
<name>A0A553NMN7_9TELE</name>
<reference evidence="9 10" key="1">
    <citation type="journal article" date="2019" name="Sci. Data">
        <title>Hybrid genome assembly and annotation of Danionella translucida.</title>
        <authorList>
            <person name="Kadobianskyi M."/>
            <person name="Schulze L."/>
            <person name="Schuelke M."/>
            <person name="Judkewitz B."/>
        </authorList>
    </citation>
    <scope>NUCLEOTIDE SEQUENCE [LARGE SCALE GENOMIC DNA]</scope>
    <source>
        <strain evidence="9 10">Bolton</strain>
    </source>
</reference>
<keyword evidence="4" id="KW-0677">Repeat</keyword>
<dbReference type="SMART" id="SM00261">
    <property type="entry name" value="FU"/>
    <property type="match status" value="1"/>
</dbReference>
<evidence type="ECO:0000256" key="7">
    <source>
        <dbReference type="SAM" id="SignalP"/>
    </source>
</evidence>
<evidence type="ECO:0000256" key="1">
    <source>
        <dbReference type="ARBA" id="ARBA00005897"/>
    </source>
</evidence>
<evidence type="ECO:0000259" key="8">
    <source>
        <dbReference type="PROSITE" id="PS50026"/>
    </source>
</evidence>
<feature type="signal peptide" evidence="7">
    <location>
        <begin position="1"/>
        <end position="29"/>
    </location>
</feature>
<dbReference type="InterPro" id="IPR049883">
    <property type="entry name" value="NOTCH1_EGF-like"/>
</dbReference>
<keyword evidence="3 7" id="KW-0732">Signal</keyword>
<keyword evidence="10" id="KW-1185">Reference proteome</keyword>
<dbReference type="SUPFAM" id="SSF57184">
    <property type="entry name" value="Growth factor receptor domain"/>
    <property type="match status" value="1"/>
</dbReference>